<dbReference type="AlphaFoldDB" id="A0A9N9PJG4"/>
<evidence type="ECO:0000256" key="1">
    <source>
        <dbReference type="SAM" id="Phobius"/>
    </source>
</evidence>
<evidence type="ECO:0000313" key="2">
    <source>
        <dbReference type="EMBL" id="CAG8822510.1"/>
    </source>
</evidence>
<proteinExistence type="predicted"/>
<keyword evidence="1" id="KW-1133">Transmembrane helix</keyword>
<organism evidence="2 3">
    <name type="scientific">Cetraspora pellucida</name>
    <dbReference type="NCBI Taxonomy" id="1433469"/>
    <lineage>
        <taxon>Eukaryota</taxon>
        <taxon>Fungi</taxon>
        <taxon>Fungi incertae sedis</taxon>
        <taxon>Mucoromycota</taxon>
        <taxon>Glomeromycotina</taxon>
        <taxon>Glomeromycetes</taxon>
        <taxon>Diversisporales</taxon>
        <taxon>Gigasporaceae</taxon>
        <taxon>Cetraspora</taxon>
    </lineage>
</organism>
<reference evidence="2" key="1">
    <citation type="submission" date="2021-06" db="EMBL/GenBank/DDBJ databases">
        <authorList>
            <person name="Kallberg Y."/>
            <person name="Tangrot J."/>
            <person name="Rosling A."/>
        </authorList>
    </citation>
    <scope>NUCLEOTIDE SEQUENCE</scope>
    <source>
        <strain evidence="2">FL966</strain>
    </source>
</reference>
<protein>
    <submittedName>
        <fullName evidence="2">3269_t:CDS:1</fullName>
    </submittedName>
</protein>
<accession>A0A9N9PJG4</accession>
<name>A0A9N9PJG4_9GLOM</name>
<dbReference type="Proteomes" id="UP000789759">
    <property type="component" value="Unassembled WGS sequence"/>
</dbReference>
<evidence type="ECO:0000313" key="3">
    <source>
        <dbReference type="Proteomes" id="UP000789759"/>
    </source>
</evidence>
<keyword evidence="1" id="KW-0812">Transmembrane</keyword>
<gene>
    <name evidence="2" type="ORF">CPELLU_LOCUS19827</name>
</gene>
<sequence length="64" mass="6768">MVSSSSFGVCILLPTPFSGSSLEDLALSSFHSAFVLLVYAINHVSSVVIKVIVSFADVFVDCTL</sequence>
<comment type="caution">
    <text evidence="2">The sequence shown here is derived from an EMBL/GenBank/DDBJ whole genome shotgun (WGS) entry which is preliminary data.</text>
</comment>
<feature type="transmembrane region" description="Helical" evidence="1">
    <location>
        <begin position="35"/>
        <end position="60"/>
    </location>
</feature>
<keyword evidence="3" id="KW-1185">Reference proteome</keyword>
<feature type="non-terminal residue" evidence="2">
    <location>
        <position position="64"/>
    </location>
</feature>
<keyword evidence="1" id="KW-0472">Membrane</keyword>
<dbReference type="EMBL" id="CAJVQA010051802">
    <property type="protein sequence ID" value="CAG8822510.1"/>
    <property type="molecule type" value="Genomic_DNA"/>
</dbReference>